<proteinExistence type="predicted"/>
<reference evidence="1 4" key="2">
    <citation type="journal article" date="2019" name="Stand. Genomic Sci.">
        <title>Draft Whole-Genome Sequence of a Novel Chryseobacterium viscerum Strain Isolated from Fresh Water at Dripping Springs, New Mexico.</title>
        <authorList>
            <person name="Kyndt J.A."/>
            <person name="Moore T.C."/>
        </authorList>
    </citation>
    <scope>NUCLEOTIDE SEQUENCE [LARGE SCALE GENOMIC DNA]</scope>
    <source>
        <strain evidence="1 4">DPS</strain>
    </source>
</reference>
<dbReference type="EMBL" id="PPEG02000003">
    <property type="protein sequence ID" value="PWN62586.1"/>
    <property type="molecule type" value="Genomic_DNA"/>
</dbReference>
<name>A0A316WQ12_9FLAO</name>
<dbReference type="EMBL" id="VTPV01000004">
    <property type="protein sequence ID" value="KAB1231125.1"/>
    <property type="molecule type" value="Genomic_DNA"/>
</dbReference>
<gene>
    <name evidence="2" type="ORF">C1634_007355</name>
    <name evidence="1" type="ORF">F8D52_08650</name>
</gene>
<dbReference type="Proteomes" id="UP000236413">
    <property type="component" value="Unassembled WGS sequence"/>
</dbReference>
<reference evidence="2 3" key="1">
    <citation type="submission" date="2018-04" db="EMBL/GenBank/DDBJ databases">
        <title>Chryseobacterium oncorhynchi 701B-08T from rainbow trout, and Chryseobacterium viscerum 687B-08T from diseased fish.</title>
        <authorList>
            <person name="Jeong J.-J."/>
            <person name="Lee Y.J."/>
            <person name="Pathiraja D."/>
            <person name="Park B."/>
            <person name="Choi I.-G."/>
            <person name="Kim K.D."/>
        </authorList>
    </citation>
    <scope>NUCLEOTIDE SEQUENCE [LARGE SCALE GENOMIC DNA]</scope>
    <source>
        <strain evidence="2 3">687B-08</strain>
    </source>
</reference>
<organism evidence="2 3">
    <name type="scientific">Chryseobacterium viscerum</name>
    <dbReference type="NCBI Taxonomy" id="1037377"/>
    <lineage>
        <taxon>Bacteria</taxon>
        <taxon>Pseudomonadati</taxon>
        <taxon>Bacteroidota</taxon>
        <taxon>Flavobacteriia</taxon>
        <taxon>Flavobacteriales</taxon>
        <taxon>Weeksellaceae</taxon>
        <taxon>Chryseobacterium group</taxon>
        <taxon>Chryseobacterium</taxon>
    </lineage>
</organism>
<sequence length="120" mass="14362">MKKIVFSLFVLGTSILSAQKREYLPINTDKNGVKWSYSFDKKTNDGFYSWVKVDYTEKQDPLMESNEYFIEFKCSDKTMSDQIVQINYRDQEHQIDNKKMPFRSISENSMFYSLIKKYCK</sequence>
<comment type="caution">
    <text evidence="2">The sequence shown here is derived from an EMBL/GenBank/DDBJ whole genome shotgun (WGS) entry which is preliminary data.</text>
</comment>
<dbReference type="Proteomes" id="UP000326384">
    <property type="component" value="Unassembled WGS sequence"/>
</dbReference>
<dbReference type="RefSeq" id="WP_103233825.1">
    <property type="nucleotide sequence ID" value="NZ_PPEG02000003.1"/>
</dbReference>
<evidence type="ECO:0000313" key="1">
    <source>
        <dbReference type="EMBL" id="KAB1231125.1"/>
    </source>
</evidence>
<accession>A0A316WQ12</accession>
<evidence type="ECO:0000313" key="4">
    <source>
        <dbReference type="Proteomes" id="UP000326384"/>
    </source>
</evidence>
<evidence type="ECO:0000313" key="3">
    <source>
        <dbReference type="Proteomes" id="UP000236413"/>
    </source>
</evidence>
<protein>
    <submittedName>
        <fullName evidence="2">Uncharacterized protein</fullName>
    </submittedName>
</protein>
<keyword evidence="4" id="KW-1185">Reference proteome</keyword>
<dbReference type="AlphaFoldDB" id="A0A316WQ12"/>
<evidence type="ECO:0000313" key="2">
    <source>
        <dbReference type="EMBL" id="PWN62586.1"/>
    </source>
</evidence>